<dbReference type="STRING" id="441112.SAMN04488094_108118"/>
<dbReference type="Gene3D" id="3.30.9.10">
    <property type="entry name" value="D-Amino Acid Oxidase, subunit A, domain 2"/>
    <property type="match status" value="1"/>
</dbReference>
<gene>
    <name evidence="7" type="ORF">SAMN04488094_108118</name>
</gene>
<name>A0A1I1LH04_9RHOB</name>
<evidence type="ECO:0000259" key="6">
    <source>
        <dbReference type="Pfam" id="PF01266"/>
    </source>
</evidence>
<reference evidence="7 8" key="1">
    <citation type="submission" date="2016-10" db="EMBL/GenBank/DDBJ databases">
        <authorList>
            <person name="de Groot N.N."/>
        </authorList>
    </citation>
    <scope>NUCLEOTIDE SEQUENCE [LARGE SCALE GENOMIC DNA]</scope>
    <source>
        <strain evidence="7 8">DSM 19548</strain>
    </source>
</reference>
<evidence type="ECO:0000313" key="8">
    <source>
        <dbReference type="Proteomes" id="UP000198728"/>
    </source>
</evidence>
<keyword evidence="3" id="KW-0274">FAD</keyword>
<evidence type="ECO:0000256" key="2">
    <source>
        <dbReference type="ARBA" id="ARBA00022630"/>
    </source>
</evidence>
<evidence type="ECO:0000256" key="5">
    <source>
        <dbReference type="ARBA" id="ARBA00037941"/>
    </source>
</evidence>
<accession>A0A1I1LH04</accession>
<proteinExistence type="inferred from homology"/>
<dbReference type="Proteomes" id="UP000198728">
    <property type="component" value="Unassembled WGS sequence"/>
</dbReference>
<dbReference type="Gene3D" id="3.50.50.60">
    <property type="entry name" value="FAD/NAD(P)-binding domain"/>
    <property type="match status" value="1"/>
</dbReference>
<evidence type="ECO:0000256" key="3">
    <source>
        <dbReference type="ARBA" id="ARBA00022827"/>
    </source>
</evidence>
<keyword evidence="8" id="KW-1185">Reference proteome</keyword>
<evidence type="ECO:0000313" key="7">
    <source>
        <dbReference type="EMBL" id="SFC72329.1"/>
    </source>
</evidence>
<dbReference type="PANTHER" id="PTHR43104">
    <property type="entry name" value="L-2-HYDROXYGLUTARATE DEHYDROGENASE, MITOCHONDRIAL"/>
    <property type="match status" value="1"/>
</dbReference>
<dbReference type="OrthoDB" id="9801699at2"/>
<dbReference type="GO" id="GO:0047545">
    <property type="term" value="F:(S)-2-hydroxyglutarate dehydrogenase activity"/>
    <property type="evidence" value="ECO:0007669"/>
    <property type="project" value="TreeGrafter"/>
</dbReference>
<organism evidence="7 8">
    <name type="scientific">Tropicimonas isoalkanivorans</name>
    <dbReference type="NCBI Taxonomy" id="441112"/>
    <lineage>
        <taxon>Bacteria</taxon>
        <taxon>Pseudomonadati</taxon>
        <taxon>Pseudomonadota</taxon>
        <taxon>Alphaproteobacteria</taxon>
        <taxon>Rhodobacterales</taxon>
        <taxon>Roseobacteraceae</taxon>
        <taxon>Tropicimonas</taxon>
    </lineage>
</organism>
<dbReference type="AlphaFoldDB" id="A0A1I1LH04"/>
<dbReference type="Pfam" id="PF01266">
    <property type="entry name" value="DAO"/>
    <property type="match status" value="1"/>
</dbReference>
<dbReference type="EMBL" id="FOLG01000008">
    <property type="protein sequence ID" value="SFC72329.1"/>
    <property type="molecule type" value="Genomic_DNA"/>
</dbReference>
<feature type="domain" description="FAD dependent oxidoreductase" evidence="6">
    <location>
        <begin position="7"/>
        <end position="368"/>
    </location>
</feature>
<dbReference type="RefSeq" id="WP_093361311.1">
    <property type="nucleotide sequence ID" value="NZ_FOLG01000008.1"/>
</dbReference>
<dbReference type="SUPFAM" id="SSF51905">
    <property type="entry name" value="FAD/NAD(P)-binding domain"/>
    <property type="match status" value="1"/>
</dbReference>
<dbReference type="PANTHER" id="PTHR43104:SF4">
    <property type="entry name" value="L-2-HYDROXYGLUTARATE DEHYDROGENASE, MITOCHONDRIAL"/>
    <property type="match status" value="1"/>
</dbReference>
<keyword evidence="2" id="KW-0285">Flavoprotein</keyword>
<sequence>MPDFGAIVIGGGVVGLACASALGEAGRPALVLEREPTVGAGISSRNSEVIHAGLYYPTGSLKHRLCVRGRRMLYDTLESCGVPYRKCGKIVVATQTTEIPAIEALAARARENGVEGIRMLSEGELHQLEPEVSAVAAMLSPETGVFDSHAFMLTLVARIEAQGGHVALRTPFIRAEPEGEGFRVWTDGDDPTEVTASVLVNAAGLSATEVATLIGGRVSGEVPDLRYAKGCYFGLQGRAPFKRLVYPAPVDGGLGVHATIDMAGRVRFGPDVEWLDNLAEADLDYRVPPARGIAFYEAVRRYWPALPDGALYPDYSGIRPKLSTPGATAADFTIETASTHGVSGLVNLFGIESPGLTASLAIAEHVADVISD</sequence>
<comment type="cofactor">
    <cofactor evidence="1">
        <name>FAD</name>
        <dbReference type="ChEBI" id="CHEBI:57692"/>
    </cofactor>
</comment>
<evidence type="ECO:0000256" key="1">
    <source>
        <dbReference type="ARBA" id="ARBA00001974"/>
    </source>
</evidence>
<comment type="similarity">
    <text evidence="5">Belongs to the L2HGDH family.</text>
</comment>
<keyword evidence="4" id="KW-0560">Oxidoreductase</keyword>
<dbReference type="InterPro" id="IPR036188">
    <property type="entry name" value="FAD/NAD-bd_sf"/>
</dbReference>
<dbReference type="InterPro" id="IPR006076">
    <property type="entry name" value="FAD-dep_OxRdtase"/>
</dbReference>
<protein>
    <submittedName>
        <fullName evidence="7">L-2-hydroxyglutarate oxidase LhgO</fullName>
    </submittedName>
</protein>
<evidence type="ECO:0000256" key="4">
    <source>
        <dbReference type="ARBA" id="ARBA00023002"/>
    </source>
</evidence>